<dbReference type="InterPro" id="IPR014054">
    <property type="entry name" value="Phage_regulatory_Rha"/>
</dbReference>
<protein>
    <submittedName>
        <fullName evidence="1">Regulatory protein Rha</fullName>
    </submittedName>
</protein>
<dbReference type="RefSeq" id="WP_101053392.1">
    <property type="nucleotide sequence ID" value="NZ_BMXX01000010.1"/>
</dbReference>
<name>A0ABX5PQ38_9GAMM</name>
<keyword evidence="2" id="KW-1185">Reference proteome</keyword>
<gene>
    <name evidence="1" type="ORF">C8J23_10851</name>
</gene>
<dbReference type="Proteomes" id="UP000247584">
    <property type="component" value="Unassembled WGS sequence"/>
</dbReference>
<dbReference type="Pfam" id="PF09669">
    <property type="entry name" value="Phage_pRha"/>
    <property type="match status" value="1"/>
</dbReference>
<dbReference type="EMBL" id="QJSY01000008">
    <property type="protein sequence ID" value="PYE59387.1"/>
    <property type="molecule type" value="Genomic_DNA"/>
</dbReference>
<evidence type="ECO:0000313" key="2">
    <source>
        <dbReference type="Proteomes" id="UP000247584"/>
    </source>
</evidence>
<organism evidence="1 2">
    <name type="scientific">Shewanella chilikensis</name>
    <dbReference type="NCBI Taxonomy" id="558541"/>
    <lineage>
        <taxon>Bacteria</taxon>
        <taxon>Pseudomonadati</taxon>
        <taxon>Pseudomonadota</taxon>
        <taxon>Gammaproteobacteria</taxon>
        <taxon>Alteromonadales</taxon>
        <taxon>Shewanellaceae</taxon>
        <taxon>Shewanella</taxon>
    </lineage>
</organism>
<accession>A0ABX5PQ38</accession>
<proteinExistence type="predicted"/>
<comment type="caution">
    <text evidence="1">The sequence shown here is derived from an EMBL/GenBank/DDBJ whole genome shotgun (WGS) entry which is preliminary data.</text>
</comment>
<sequence length="150" mass="17267">MSSREIAELTGKTHFNVCADIRNMLAQLGVGELKFQSSYLSKQNKQVTEYLLPRRECEILVCGYDVGRRAAVIDRWLELETKQRQLPKMTPAQMIAAKVYCRSRDDRLIGRPVMTVTKNPCVYDLIVSGEILRWYVCRPDEHHIHTGGNQ</sequence>
<reference evidence="1 2" key="1">
    <citation type="submission" date="2018-06" db="EMBL/GenBank/DDBJ databases">
        <title>Genomic Encyclopedia of Type Strains, Phase III (KMG-III): the genomes of soil and plant-associated and newly described type strains.</title>
        <authorList>
            <person name="Whitman W."/>
        </authorList>
    </citation>
    <scope>NUCLEOTIDE SEQUENCE [LARGE SCALE GENOMIC DNA]</scope>
    <source>
        <strain evidence="1 2">JC5</strain>
    </source>
</reference>
<evidence type="ECO:0000313" key="1">
    <source>
        <dbReference type="EMBL" id="PYE59387.1"/>
    </source>
</evidence>